<evidence type="ECO:0000313" key="3">
    <source>
        <dbReference type="Proteomes" id="UP000275408"/>
    </source>
</evidence>
<keyword evidence="3" id="KW-1185">Reference proteome</keyword>
<proteinExistence type="predicted"/>
<dbReference type="Proteomes" id="UP000275408">
    <property type="component" value="Unassembled WGS sequence"/>
</dbReference>
<feature type="transmembrane region" description="Helical" evidence="1">
    <location>
        <begin position="34"/>
        <end position="56"/>
    </location>
</feature>
<dbReference type="AlphaFoldDB" id="A0A3M6UTH7"/>
<evidence type="ECO:0000313" key="2">
    <source>
        <dbReference type="EMBL" id="RMX56972.1"/>
    </source>
</evidence>
<reference evidence="2 3" key="1">
    <citation type="journal article" date="2018" name="Sci. Rep.">
        <title>Comparative analysis of the Pocillopora damicornis genome highlights role of immune system in coral evolution.</title>
        <authorList>
            <person name="Cunning R."/>
            <person name="Bay R.A."/>
            <person name="Gillette P."/>
            <person name="Baker A.C."/>
            <person name="Traylor-Knowles N."/>
        </authorList>
    </citation>
    <scope>NUCLEOTIDE SEQUENCE [LARGE SCALE GENOMIC DNA]</scope>
    <source>
        <strain evidence="2">RSMAS</strain>
        <tissue evidence="2">Whole animal</tissue>
    </source>
</reference>
<sequence>MTFGFTVSLTSISSESEAVAKTSMGWTDRIRYPAAVIAVSVGVVVLLIIASGLCYWQVKKGRASSSATMKSRHNIGSLQAKYVVQSNEYVIVPDLKGLGNDFGTN</sequence>
<keyword evidence="1" id="KW-0472">Membrane</keyword>
<organism evidence="2 3">
    <name type="scientific">Pocillopora damicornis</name>
    <name type="common">Cauliflower coral</name>
    <name type="synonym">Millepora damicornis</name>
    <dbReference type="NCBI Taxonomy" id="46731"/>
    <lineage>
        <taxon>Eukaryota</taxon>
        <taxon>Metazoa</taxon>
        <taxon>Cnidaria</taxon>
        <taxon>Anthozoa</taxon>
        <taxon>Hexacorallia</taxon>
        <taxon>Scleractinia</taxon>
        <taxon>Astrocoeniina</taxon>
        <taxon>Pocilloporidae</taxon>
        <taxon>Pocillopora</taxon>
    </lineage>
</organism>
<comment type="caution">
    <text evidence="2">The sequence shown here is derived from an EMBL/GenBank/DDBJ whole genome shotgun (WGS) entry which is preliminary data.</text>
</comment>
<evidence type="ECO:0000256" key="1">
    <source>
        <dbReference type="SAM" id="Phobius"/>
    </source>
</evidence>
<keyword evidence="1" id="KW-1133">Transmembrane helix</keyword>
<protein>
    <submittedName>
        <fullName evidence="2">Uncharacterized protein</fullName>
    </submittedName>
</protein>
<dbReference type="EMBL" id="RCHS01000759">
    <property type="protein sequence ID" value="RMX56972.1"/>
    <property type="molecule type" value="Genomic_DNA"/>
</dbReference>
<keyword evidence="1" id="KW-0812">Transmembrane</keyword>
<gene>
    <name evidence="2" type="ORF">pdam_00016958</name>
</gene>
<accession>A0A3M6UTH7</accession>
<name>A0A3M6UTH7_POCDA</name>